<proteinExistence type="predicted"/>
<protein>
    <submittedName>
        <fullName evidence="1">Uncharacterized protein</fullName>
    </submittedName>
</protein>
<dbReference type="Proteomes" id="UP000253090">
    <property type="component" value="Unassembled WGS sequence"/>
</dbReference>
<accession>A0A369BTA1</accession>
<comment type="caution">
    <text evidence="1">The sequence shown here is derived from an EMBL/GenBank/DDBJ whole genome shotgun (WGS) entry which is preliminary data.</text>
</comment>
<name>A0A369BTA1_9BACL</name>
<dbReference type="EMBL" id="QPJW01000001">
    <property type="protein sequence ID" value="RCX23806.1"/>
    <property type="molecule type" value="Genomic_DNA"/>
</dbReference>
<dbReference type="AlphaFoldDB" id="A0A369BTA1"/>
<evidence type="ECO:0000313" key="2">
    <source>
        <dbReference type="Proteomes" id="UP000253090"/>
    </source>
</evidence>
<gene>
    <name evidence="1" type="ORF">DFP94_1011410</name>
</gene>
<dbReference type="RefSeq" id="WP_114495641.1">
    <property type="nucleotide sequence ID" value="NZ_QPJW01000001.1"/>
</dbReference>
<reference evidence="1 2" key="1">
    <citation type="submission" date="2018-07" db="EMBL/GenBank/DDBJ databases">
        <title>Genomic Encyclopedia of Type Strains, Phase III (KMG-III): the genomes of soil and plant-associated and newly described type strains.</title>
        <authorList>
            <person name="Whitman W."/>
        </authorList>
    </citation>
    <scope>NUCLEOTIDE SEQUENCE [LARGE SCALE GENOMIC DNA]</scope>
    <source>
        <strain evidence="1 2">CECT 8333</strain>
    </source>
</reference>
<sequence>MKRSLFCFFPAEARRFFVGIPVSDNLAADIDDAVIALHMVDINVLAGCKNFRRIFVLTGKIGCSIINKDTLLSRFFMFPLEGDAYGKSQQQFNERD</sequence>
<keyword evidence="2" id="KW-1185">Reference proteome</keyword>
<evidence type="ECO:0000313" key="1">
    <source>
        <dbReference type="EMBL" id="RCX23806.1"/>
    </source>
</evidence>
<organism evidence="1 2">
    <name type="scientific">Fontibacillus phaseoli</name>
    <dbReference type="NCBI Taxonomy" id="1416533"/>
    <lineage>
        <taxon>Bacteria</taxon>
        <taxon>Bacillati</taxon>
        <taxon>Bacillota</taxon>
        <taxon>Bacilli</taxon>
        <taxon>Bacillales</taxon>
        <taxon>Paenibacillaceae</taxon>
        <taxon>Fontibacillus</taxon>
    </lineage>
</organism>